<sequence length="322" mass="33330">MSFIRRKIDVQIALNGDTFDGSNNIITLSGLRVNAVIHTFIGGTGGWASDATLRISGMKNADMAKLSTLGFIANNYNGASGQMNSINVFAGDDQAGMTLAFSGAITSGNVNYNAQPDVGVDLVCNALTGLQFQSIAASSYKGSMSVATMLQAICNAAGMSFVNNGVTAMLSNHAVGGSPLKQIKDICLAAGIFYKIENGPQAMTLTVWPSGSNADDTIIDVGPETGMVGYPQYSVRGINISCLYNPSIAVGRQINVTSSTPAPAANAPLQVPGTLPGQGPLQISGANGTFSVIGVTHELASEIPNGPWFTHSELSSLPYNAR</sequence>
<evidence type="ECO:0000313" key="1">
    <source>
        <dbReference type="EMBL" id="MFK2876884.1"/>
    </source>
</evidence>
<evidence type="ECO:0000313" key="2">
    <source>
        <dbReference type="Proteomes" id="UP001620339"/>
    </source>
</evidence>
<gene>
    <name evidence="1" type="ORF">ISP25_07380</name>
</gene>
<dbReference type="Proteomes" id="UP001620339">
    <property type="component" value="Unassembled WGS sequence"/>
</dbReference>
<name>A0ABW8J6Y6_9GAMM</name>
<accession>A0ABW8J6Y6</accession>
<keyword evidence="2" id="KW-1185">Reference proteome</keyword>
<dbReference type="EMBL" id="JADIKK010000008">
    <property type="protein sequence ID" value="MFK2876884.1"/>
    <property type="molecule type" value="Genomic_DNA"/>
</dbReference>
<comment type="caution">
    <text evidence="1">The sequence shown here is derived from an EMBL/GenBank/DDBJ whole genome shotgun (WGS) entry which is preliminary data.</text>
</comment>
<proteinExistence type="predicted"/>
<organism evidence="1 2">
    <name type="scientific">Rhodanobacter hydrolyticus</name>
    <dbReference type="NCBI Taxonomy" id="2250595"/>
    <lineage>
        <taxon>Bacteria</taxon>
        <taxon>Pseudomonadati</taxon>
        <taxon>Pseudomonadota</taxon>
        <taxon>Gammaproteobacteria</taxon>
        <taxon>Lysobacterales</taxon>
        <taxon>Rhodanobacteraceae</taxon>
        <taxon>Rhodanobacter</taxon>
    </lineage>
</organism>
<dbReference type="RefSeq" id="WP_404612866.1">
    <property type="nucleotide sequence ID" value="NZ_JADIKK010000008.1"/>
</dbReference>
<dbReference type="InterPro" id="IPR054496">
    <property type="entry name" value="E217_GP41"/>
</dbReference>
<protein>
    <submittedName>
        <fullName evidence="1">Uncharacterized protein</fullName>
    </submittedName>
</protein>
<reference evidence="1 2" key="1">
    <citation type="submission" date="2020-10" db="EMBL/GenBank/DDBJ databases">
        <title>Phylogeny of dyella-like bacteria.</title>
        <authorList>
            <person name="Fu J."/>
        </authorList>
    </citation>
    <scope>NUCLEOTIDE SEQUENCE [LARGE SCALE GENOMIC DNA]</scope>
    <source>
        <strain evidence="1 2">KACC 19113</strain>
    </source>
</reference>
<dbReference type="Pfam" id="PF22759">
    <property type="entry name" value="E217_GP41"/>
    <property type="match status" value="1"/>
</dbReference>